<dbReference type="InterPro" id="IPR043148">
    <property type="entry name" value="TagF_C"/>
</dbReference>
<dbReference type="Proteomes" id="UP000282211">
    <property type="component" value="Unassembled WGS sequence"/>
</dbReference>
<gene>
    <name evidence="1" type="ORF">DES40_0873</name>
</gene>
<dbReference type="Gene3D" id="3.40.50.12580">
    <property type="match status" value="1"/>
</dbReference>
<protein>
    <submittedName>
        <fullName evidence="1">CDP-glycerol:poly(Glycerophosphate) glycerophosphotransferase</fullName>
    </submittedName>
</protein>
<sequence length="402" mass="45743">MHTPRQLKIGFIYNHEVPHQVAHTAPILKEMLVRHPHLNIDVLTSTEDQKELVCSGLGPELSRRTNFVDLDVSKIDKGIVRAANAVAPARRVLVLKHNLELLSSYDVFVVPESTSLLLKTQFGLNHLKFVLTHHGAGDRAVAQKSSIRDFDFVLVAGEKDEKRHKEHGLIRDGHYAIAGYPKFDFVPHVPANLDMFENDNPVVLYNPHFDPHLSSWYDMGVDVLDAFAKTPDINLIFAPHIMLFERKMHTSVEHKRVRLRKNLPKRFENLPNIHIDLGSARSVDMTYTRRADIYIGDVSSQIYEFLEKRRPTIFLNSHNADWAGNPFYTNWTTGPVLDSVENLIEMVRQAKETHEEYLPAQNQAFEDTFEFSGGKSSVKAADAIAEFLNQEAHSEPFVEAAQ</sequence>
<dbReference type="InterPro" id="IPR007554">
    <property type="entry name" value="Glycerophosphate_synth"/>
</dbReference>
<proteinExistence type="predicted"/>
<reference evidence="1 2" key="1">
    <citation type="submission" date="2018-10" db="EMBL/GenBank/DDBJ databases">
        <title>Genomic Encyclopedia of Type Strains, Phase IV (KMG-IV): sequencing the most valuable type-strain genomes for metagenomic binning, comparative biology and taxonomic classification.</title>
        <authorList>
            <person name="Goeker M."/>
        </authorList>
    </citation>
    <scope>NUCLEOTIDE SEQUENCE [LARGE SCALE GENOMIC DNA]</scope>
    <source>
        <strain evidence="1 2">DSM 22008</strain>
    </source>
</reference>
<dbReference type="InParanoid" id="A0A420WKL0"/>
<dbReference type="GO" id="GO:0047355">
    <property type="term" value="F:CDP-glycerol glycerophosphotransferase activity"/>
    <property type="evidence" value="ECO:0007669"/>
    <property type="project" value="InterPro"/>
</dbReference>
<dbReference type="AlphaFoldDB" id="A0A420WKL0"/>
<keyword evidence="1" id="KW-0808">Transferase</keyword>
<dbReference type="OrthoDB" id="8437129at2"/>
<evidence type="ECO:0000313" key="2">
    <source>
        <dbReference type="Proteomes" id="UP000282211"/>
    </source>
</evidence>
<dbReference type="RefSeq" id="WP_121099316.1">
    <property type="nucleotide sequence ID" value="NZ_RBII01000001.1"/>
</dbReference>
<accession>A0A420WKL0</accession>
<name>A0A420WKL0_9PROT</name>
<dbReference type="EMBL" id="RBII01000001">
    <property type="protein sequence ID" value="RKQ71548.1"/>
    <property type="molecule type" value="Genomic_DNA"/>
</dbReference>
<dbReference type="GO" id="GO:0016020">
    <property type="term" value="C:membrane"/>
    <property type="evidence" value="ECO:0007669"/>
    <property type="project" value="InterPro"/>
</dbReference>
<evidence type="ECO:0000313" key="1">
    <source>
        <dbReference type="EMBL" id="RKQ71548.1"/>
    </source>
</evidence>
<comment type="caution">
    <text evidence="1">The sequence shown here is derived from an EMBL/GenBank/DDBJ whole genome shotgun (WGS) entry which is preliminary data.</text>
</comment>
<dbReference type="SUPFAM" id="SSF53756">
    <property type="entry name" value="UDP-Glycosyltransferase/glycogen phosphorylase"/>
    <property type="match status" value="1"/>
</dbReference>
<organism evidence="1 2">
    <name type="scientific">Litorimonas taeanensis</name>
    <dbReference type="NCBI Taxonomy" id="568099"/>
    <lineage>
        <taxon>Bacteria</taxon>
        <taxon>Pseudomonadati</taxon>
        <taxon>Pseudomonadota</taxon>
        <taxon>Alphaproteobacteria</taxon>
        <taxon>Maricaulales</taxon>
        <taxon>Robiginitomaculaceae</taxon>
    </lineage>
</organism>
<keyword evidence="2" id="KW-1185">Reference proteome</keyword>
<dbReference type="Pfam" id="PF04464">
    <property type="entry name" value="Glyphos_transf"/>
    <property type="match status" value="1"/>
</dbReference>